<evidence type="ECO:0000313" key="2">
    <source>
        <dbReference type="Proteomes" id="UP000828941"/>
    </source>
</evidence>
<dbReference type="EMBL" id="CM039430">
    <property type="protein sequence ID" value="KAI4344668.1"/>
    <property type="molecule type" value="Genomic_DNA"/>
</dbReference>
<name>A0ACB9P8A9_BAUVA</name>
<keyword evidence="2" id="KW-1185">Reference proteome</keyword>
<gene>
    <name evidence="1" type="ORF">L6164_011867</name>
</gene>
<accession>A0ACB9P8A9</accession>
<protein>
    <submittedName>
        <fullName evidence="1">Uncharacterized protein</fullName>
    </submittedName>
</protein>
<evidence type="ECO:0000313" key="1">
    <source>
        <dbReference type="EMBL" id="KAI4344668.1"/>
    </source>
</evidence>
<proteinExistence type="predicted"/>
<comment type="caution">
    <text evidence="1">The sequence shown here is derived from an EMBL/GenBank/DDBJ whole genome shotgun (WGS) entry which is preliminary data.</text>
</comment>
<sequence>MGMSLEKLVVCFLLGVVTWASISVATMDGGHTEKLQDECSHTRYPNLCVQTLIGMGSGKQSADIIPDLVNKTMSETMLPSSYYAEFGSLLEAQDDPHSHSVKGICISLYLQRGKPMFNAFMCLHNV</sequence>
<reference evidence="1 2" key="1">
    <citation type="journal article" date="2022" name="DNA Res.">
        <title>Chromosomal-level genome assembly of the orchid tree Bauhinia variegata (Leguminosae; Cercidoideae) supports the allotetraploid origin hypothesis of Bauhinia.</title>
        <authorList>
            <person name="Zhong Y."/>
            <person name="Chen Y."/>
            <person name="Zheng D."/>
            <person name="Pang J."/>
            <person name="Liu Y."/>
            <person name="Luo S."/>
            <person name="Meng S."/>
            <person name="Qian L."/>
            <person name="Wei D."/>
            <person name="Dai S."/>
            <person name="Zhou R."/>
        </authorList>
    </citation>
    <scope>NUCLEOTIDE SEQUENCE [LARGE SCALE GENOMIC DNA]</scope>
    <source>
        <strain evidence="1">BV-YZ2020</strain>
    </source>
</reference>
<organism evidence="1 2">
    <name type="scientific">Bauhinia variegata</name>
    <name type="common">Purple orchid tree</name>
    <name type="synonym">Phanera variegata</name>
    <dbReference type="NCBI Taxonomy" id="167791"/>
    <lineage>
        <taxon>Eukaryota</taxon>
        <taxon>Viridiplantae</taxon>
        <taxon>Streptophyta</taxon>
        <taxon>Embryophyta</taxon>
        <taxon>Tracheophyta</taxon>
        <taxon>Spermatophyta</taxon>
        <taxon>Magnoliopsida</taxon>
        <taxon>eudicotyledons</taxon>
        <taxon>Gunneridae</taxon>
        <taxon>Pentapetalae</taxon>
        <taxon>rosids</taxon>
        <taxon>fabids</taxon>
        <taxon>Fabales</taxon>
        <taxon>Fabaceae</taxon>
        <taxon>Cercidoideae</taxon>
        <taxon>Cercideae</taxon>
        <taxon>Bauhiniinae</taxon>
        <taxon>Bauhinia</taxon>
    </lineage>
</organism>
<dbReference type="Proteomes" id="UP000828941">
    <property type="component" value="Chromosome 5"/>
</dbReference>